<evidence type="ECO:0000313" key="6">
    <source>
        <dbReference type="Proteomes" id="UP000595086"/>
    </source>
</evidence>
<dbReference type="Proteomes" id="UP000280648">
    <property type="component" value="Unassembled WGS sequence"/>
</dbReference>
<dbReference type="RefSeq" id="WP_038805249.1">
    <property type="nucleotide sequence ID" value="NZ_CP065707.1"/>
</dbReference>
<organism evidence="1 4">
    <name type="scientific">Streptococcus oralis</name>
    <dbReference type="NCBI Taxonomy" id="1303"/>
    <lineage>
        <taxon>Bacteria</taxon>
        <taxon>Bacillati</taxon>
        <taxon>Bacillota</taxon>
        <taxon>Bacilli</taxon>
        <taxon>Lactobacillales</taxon>
        <taxon>Streptococcaceae</taxon>
        <taxon>Streptococcus</taxon>
    </lineage>
</organism>
<dbReference type="Proteomes" id="UP000595086">
    <property type="component" value="Chromosome"/>
</dbReference>
<dbReference type="EMBL" id="RJPI01000007">
    <property type="protein sequence ID" value="RSJ64272.1"/>
    <property type="molecule type" value="Genomic_DNA"/>
</dbReference>
<evidence type="ECO:0000313" key="4">
    <source>
        <dbReference type="Proteomes" id="UP000070541"/>
    </source>
</evidence>
<gene>
    <name evidence="3" type="ORF">D8803_05910</name>
    <name evidence="2" type="ORF">I6G42_06960</name>
    <name evidence="1" type="ORF">SORDD05_00384</name>
</gene>
<evidence type="ECO:0000313" key="3">
    <source>
        <dbReference type="EMBL" id="RSJ64272.1"/>
    </source>
</evidence>
<evidence type="ECO:0000313" key="1">
    <source>
        <dbReference type="EMBL" id="KXT61151.1"/>
    </source>
</evidence>
<name>A0A139MC35_STROR</name>
<dbReference type="Proteomes" id="UP000070541">
    <property type="component" value="Unassembled WGS sequence"/>
</dbReference>
<reference evidence="1 4" key="1">
    <citation type="submission" date="2016-01" db="EMBL/GenBank/DDBJ databases">
        <title>Highly variable Streptococcus oralis are common among viridans streptococci isolated from primates.</title>
        <authorList>
            <person name="Denapaite D."/>
            <person name="Rieger M."/>
            <person name="Koendgen S."/>
            <person name="Brueckner R."/>
            <person name="Ochigava I."/>
            <person name="Kappeler P."/>
            <person name="Maetz-Rensing K."/>
            <person name="Leendertz F."/>
            <person name="Hakenbeck R."/>
        </authorList>
    </citation>
    <scope>NUCLEOTIDE SEQUENCE [LARGE SCALE GENOMIC DNA]</scope>
    <source>
        <strain evidence="1 4">DD05</strain>
    </source>
</reference>
<dbReference type="EMBL" id="LQOG01000014">
    <property type="protein sequence ID" value="KXT61151.1"/>
    <property type="molecule type" value="Genomic_DNA"/>
</dbReference>
<sequence length="96" mass="11234">MQAPMNEYYTDEEYQYALKQMYRMMERNRIITEARLAISAKNKLKENFNMAAEKIATETKSTITSINSQMDTAIKGKVRKSLEAKIPNMLLKYDEI</sequence>
<dbReference type="EMBL" id="CP065707">
    <property type="protein sequence ID" value="QPT01294.1"/>
    <property type="molecule type" value="Genomic_DNA"/>
</dbReference>
<evidence type="ECO:0000313" key="2">
    <source>
        <dbReference type="EMBL" id="QPT01294.1"/>
    </source>
</evidence>
<accession>A0A139MC35</accession>
<proteinExistence type="predicted"/>
<dbReference type="PATRIC" id="fig|1303.76.peg.402"/>
<protein>
    <submittedName>
        <fullName evidence="1">Uncharacterized protein</fullName>
    </submittedName>
</protein>
<dbReference type="AlphaFoldDB" id="A0A139MC35"/>
<reference evidence="3 5" key="2">
    <citation type="submission" date="2018-11" db="EMBL/GenBank/DDBJ databases">
        <title>Species Designations Belie Phenotypic and Genotypic Heterogeneity in Oral Streptococci.</title>
        <authorList>
            <person name="Velsko I."/>
        </authorList>
    </citation>
    <scope>NUCLEOTIDE SEQUENCE [LARGE SCALE GENOMIC DNA]</scope>
    <source>
        <strain evidence="3 5">BCC26</strain>
    </source>
</reference>
<evidence type="ECO:0000313" key="5">
    <source>
        <dbReference type="Proteomes" id="UP000280648"/>
    </source>
</evidence>
<reference evidence="2 6" key="3">
    <citation type="submission" date="2020-12" db="EMBL/GenBank/DDBJ databases">
        <title>FDA dAtabase for Regulatory Grade micrObial Sequences (FDA-ARGOS): Supporting development and validation of Infectious Disease Dx tests.</title>
        <authorList>
            <person name="Sproer C."/>
            <person name="Gronow S."/>
            <person name="Severitt S."/>
            <person name="Schroder I."/>
            <person name="Tallon L."/>
            <person name="Sadzewicz L."/>
            <person name="Zhao X."/>
            <person name="Boylan J."/>
            <person name="Ott S."/>
            <person name="Bowen H."/>
            <person name="Vavikolanu K."/>
            <person name="Mehta A."/>
            <person name="Aluvathingal J."/>
            <person name="Nadendla S."/>
            <person name="Lowell S."/>
            <person name="Myers T."/>
            <person name="Yan Y."/>
            <person name="Sichtig H."/>
        </authorList>
    </citation>
    <scope>NUCLEOTIDE SEQUENCE [LARGE SCALE GENOMIC DNA]</scope>
    <source>
        <strain evidence="2 6">FDAARGOS_885</strain>
    </source>
</reference>